<evidence type="ECO:0000313" key="1">
    <source>
        <dbReference type="EMBL" id="GBP31310.1"/>
    </source>
</evidence>
<name>A0A4C1UYJ5_EUMVA</name>
<evidence type="ECO:0000313" key="2">
    <source>
        <dbReference type="Proteomes" id="UP000299102"/>
    </source>
</evidence>
<gene>
    <name evidence="1" type="ORF">EVAR_31435_1</name>
</gene>
<dbReference type="AlphaFoldDB" id="A0A4C1UYJ5"/>
<protein>
    <submittedName>
        <fullName evidence="1">Uncharacterized protein</fullName>
    </submittedName>
</protein>
<dbReference type="EMBL" id="BGZK01000244">
    <property type="protein sequence ID" value="GBP31310.1"/>
    <property type="molecule type" value="Genomic_DNA"/>
</dbReference>
<comment type="caution">
    <text evidence="1">The sequence shown here is derived from an EMBL/GenBank/DDBJ whole genome shotgun (WGS) entry which is preliminary data.</text>
</comment>
<dbReference type="Proteomes" id="UP000299102">
    <property type="component" value="Unassembled WGS sequence"/>
</dbReference>
<sequence>MDYNKILHIVKLIPVNLSIFEDRRCQLSKKEINSNKYVNLLPTTNIITQTKIGIGINIRFKNETGTGPKGAAITDVENRTVVGITIDSEMDRCKR</sequence>
<reference evidence="1 2" key="1">
    <citation type="journal article" date="2019" name="Commun. Biol.">
        <title>The bagworm genome reveals a unique fibroin gene that provides high tensile strength.</title>
        <authorList>
            <person name="Kono N."/>
            <person name="Nakamura H."/>
            <person name="Ohtoshi R."/>
            <person name="Tomita M."/>
            <person name="Numata K."/>
            <person name="Arakawa K."/>
        </authorList>
    </citation>
    <scope>NUCLEOTIDE SEQUENCE [LARGE SCALE GENOMIC DNA]</scope>
</reference>
<accession>A0A4C1UYJ5</accession>
<keyword evidence="2" id="KW-1185">Reference proteome</keyword>
<organism evidence="1 2">
    <name type="scientific">Eumeta variegata</name>
    <name type="common">Bagworm moth</name>
    <name type="synonym">Eumeta japonica</name>
    <dbReference type="NCBI Taxonomy" id="151549"/>
    <lineage>
        <taxon>Eukaryota</taxon>
        <taxon>Metazoa</taxon>
        <taxon>Ecdysozoa</taxon>
        <taxon>Arthropoda</taxon>
        <taxon>Hexapoda</taxon>
        <taxon>Insecta</taxon>
        <taxon>Pterygota</taxon>
        <taxon>Neoptera</taxon>
        <taxon>Endopterygota</taxon>
        <taxon>Lepidoptera</taxon>
        <taxon>Glossata</taxon>
        <taxon>Ditrysia</taxon>
        <taxon>Tineoidea</taxon>
        <taxon>Psychidae</taxon>
        <taxon>Oiketicinae</taxon>
        <taxon>Eumeta</taxon>
    </lineage>
</organism>
<proteinExistence type="predicted"/>